<keyword evidence="3" id="KW-1185">Reference proteome</keyword>
<dbReference type="Gene3D" id="3.80.10.10">
    <property type="entry name" value="Ribonuclease Inhibitor"/>
    <property type="match status" value="1"/>
</dbReference>
<feature type="domain" description="FBD" evidence="1">
    <location>
        <begin position="207"/>
        <end position="279"/>
    </location>
</feature>
<dbReference type="AlphaFoldDB" id="A0A6A6N9A1"/>
<dbReference type="PANTHER" id="PTHR31639:SF237">
    <property type="entry name" value="F-BOX DOMAIN-CONTAINING PROTEIN"/>
    <property type="match status" value="1"/>
</dbReference>
<reference evidence="2 3" key="1">
    <citation type="journal article" date="2020" name="Mol. Plant">
        <title>The Chromosome-Based Rubber Tree Genome Provides New Insights into Spurge Genome Evolution and Rubber Biosynthesis.</title>
        <authorList>
            <person name="Liu J."/>
            <person name="Shi C."/>
            <person name="Shi C.C."/>
            <person name="Li W."/>
            <person name="Zhang Q.J."/>
            <person name="Zhang Y."/>
            <person name="Li K."/>
            <person name="Lu H.F."/>
            <person name="Shi C."/>
            <person name="Zhu S.T."/>
            <person name="Xiao Z.Y."/>
            <person name="Nan H."/>
            <person name="Yue Y."/>
            <person name="Zhu X.G."/>
            <person name="Wu Y."/>
            <person name="Hong X.N."/>
            <person name="Fan G.Y."/>
            <person name="Tong Y."/>
            <person name="Zhang D."/>
            <person name="Mao C.L."/>
            <person name="Liu Y.L."/>
            <person name="Hao S.J."/>
            <person name="Liu W.Q."/>
            <person name="Lv M.Q."/>
            <person name="Zhang H.B."/>
            <person name="Liu Y."/>
            <person name="Hu-Tang G.R."/>
            <person name="Wang J.P."/>
            <person name="Wang J.H."/>
            <person name="Sun Y.H."/>
            <person name="Ni S.B."/>
            <person name="Chen W.B."/>
            <person name="Zhang X.C."/>
            <person name="Jiao Y.N."/>
            <person name="Eichler E.E."/>
            <person name="Li G.H."/>
            <person name="Liu X."/>
            <person name="Gao L.Z."/>
        </authorList>
    </citation>
    <scope>NUCLEOTIDE SEQUENCE [LARGE SCALE GENOMIC DNA]</scope>
    <source>
        <strain evidence="3">cv. GT1</strain>
        <tissue evidence="2">Leaf</tissue>
    </source>
</reference>
<evidence type="ECO:0000259" key="1">
    <source>
        <dbReference type="SMART" id="SM00579"/>
    </source>
</evidence>
<organism evidence="2 3">
    <name type="scientific">Hevea brasiliensis</name>
    <name type="common">Para rubber tree</name>
    <name type="synonym">Siphonia brasiliensis</name>
    <dbReference type="NCBI Taxonomy" id="3981"/>
    <lineage>
        <taxon>Eukaryota</taxon>
        <taxon>Viridiplantae</taxon>
        <taxon>Streptophyta</taxon>
        <taxon>Embryophyta</taxon>
        <taxon>Tracheophyta</taxon>
        <taxon>Spermatophyta</taxon>
        <taxon>Magnoliopsida</taxon>
        <taxon>eudicotyledons</taxon>
        <taxon>Gunneridae</taxon>
        <taxon>Pentapetalae</taxon>
        <taxon>rosids</taxon>
        <taxon>fabids</taxon>
        <taxon>Malpighiales</taxon>
        <taxon>Euphorbiaceae</taxon>
        <taxon>Crotonoideae</taxon>
        <taxon>Micrandreae</taxon>
        <taxon>Hevea</taxon>
    </lineage>
</organism>
<dbReference type="InterPro" id="IPR032675">
    <property type="entry name" value="LRR_dom_sf"/>
</dbReference>
<dbReference type="SMART" id="SM00579">
    <property type="entry name" value="FBD"/>
    <property type="match status" value="1"/>
</dbReference>
<dbReference type="Proteomes" id="UP000467840">
    <property type="component" value="Chromosome 10"/>
</dbReference>
<evidence type="ECO:0000313" key="3">
    <source>
        <dbReference type="Proteomes" id="UP000467840"/>
    </source>
</evidence>
<proteinExistence type="predicted"/>
<dbReference type="SUPFAM" id="SSF52047">
    <property type="entry name" value="RNI-like"/>
    <property type="match status" value="1"/>
</dbReference>
<dbReference type="PANTHER" id="PTHR31639">
    <property type="entry name" value="F-BOX PROTEIN-LIKE"/>
    <property type="match status" value="1"/>
</dbReference>
<dbReference type="Pfam" id="PF24758">
    <property type="entry name" value="LRR_At5g56370"/>
    <property type="match status" value="1"/>
</dbReference>
<dbReference type="InterPro" id="IPR006566">
    <property type="entry name" value="FBD"/>
</dbReference>
<dbReference type="EMBL" id="JAAGAX010000003">
    <property type="protein sequence ID" value="KAF2321405.1"/>
    <property type="molecule type" value="Genomic_DNA"/>
</dbReference>
<gene>
    <name evidence="2" type="ORF">GH714_040995</name>
</gene>
<comment type="caution">
    <text evidence="2">The sequence shown here is derived from an EMBL/GenBank/DDBJ whole genome shotgun (WGS) entry which is preliminary data.</text>
</comment>
<accession>A0A6A6N9A1</accession>
<protein>
    <recommendedName>
        <fullName evidence="1">FBD domain-containing protein</fullName>
    </recommendedName>
</protein>
<dbReference type="InterPro" id="IPR055411">
    <property type="entry name" value="LRR_FXL15/At3g58940/PEG3-like"/>
</dbReference>
<sequence length="288" mass="33471">MFFLHDGPILKFALSISCMRSYPEMDQWIVFLSRKNVVNFTLENWNGERHKLHSRFFSLQKLTNLKLRRCIINPPADFSGFKCLRSLELYRITIADDALESLISSCPLLKKLKLYGFNYVDRLNIQAPQLKKLYFFGSVPKKLPITLKNLSSIELFDLPFDDLDVVSCTLLLMQSSRKLHDLNIKADSNSSADMESVVRFLIEENCSFYLRKLLYVKLTYFSGVTPEMEFIKFILVKSPLLQMMIVEPNEDDPFYIESRVTKDLIRFPRASKTAEIIYNTAEITSRVG</sequence>
<evidence type="ECO:0000313" key="2">
    <source>
        <dbReference type="EMBL" id="KAF2321405.1"/>
    </source>
</evidence>
<name>A0A6A6N9A1_HEVBR</name>